<reference evidence="2" key="1">
    <citation type="submission" date="2010-11" db="EMBL/GenBank/DDBJ databases">
        <title>Genome sequence of Helicobacter pylori strain SouthAfrica7.</title>
        <authorList>
            <person name="Kersulyte D."/>
            <person name="Segal I."/>
            <person name="Mistry R."/>
            <person name="Berg D.E."/>
        </authorList>
    </citation>
    <scope>NUCLEOTIDE SEQUENCE [LARGE SCALE GENOMIC DNA]</scope>
    <source>
        <strain evidence="2">SouthAfrica7</strain>
    </source>
</reference>
<gene>
    <name evidence="1" type="ordered locus">HPSA_04920</name>
</gene>
<dbReference type="Proteomes" id="UP000007467">
    <property type="component" value="Chromosome"/>
</dbReference>
<dbReference type="EMBL" id="CP002336">
    <property type="protein sequence ID" value="ADU84961.1"/>
    <property type="molecule type" value="Genomic_DNA"/>
</dbReference>
<proteinExistence type="predicted"/>
<dbReference type="HOGENOM" id="CLU_196690_0_0_7"/>
<name>E8QSJ7_HELPW</name>
<protein>
    <submittedName>
        <fullName evidence="1">Uncharacterized protein</fullName>
    </submittedName>
</protein>
<dbReference type="RefSeq" id="WP_014534825.1">
    <property type="nucleotide sequence ID" value="NC_017361.1"/>
</dbReference>
<dbReference type="AlphaFoldDB" id="E8QSJ7"/>
<sequence length="71" mass="8303">MKQSVKWKEKLIKNREVDRRESSDCVRVYNRRLEIIKISNALEEGKNVSDSLMDSVLNNTDKPNKAKPNNE</sequence>
<dbReference type="KEGG" id="hes:HPSA_04920"/>
<evidence type="ECO:0000313" key="2">
    <source>
        <dbReference type="Proteomes" id="UP000007467"/>
    </source>
</evidence>
<dbReference type="PATRIC" id="fig|907239.3.peg.1001"/>
<organism evidence="1 2">
    <name type="scientific">Helicobacter pylori (strain SouthAfrica7)</name>
    <dbReference type="NCBI Taxonomy" id="907239"/>
    <lineage>
        <taxon>Bacteria</taxon>
        <taxon>Pseudomonadati</taxon>
        <taxon>Campylobacterota</taxon>
        <taxon>Epsilonproteobacteria</taxon>
        <taxon>Campylobacterales</taxon>
        <taxon>Helicobacteraceae</taxon>
        <taxon>Helicobacter</taxon>
    </lineage>
</organism>
<reference evidence="1 2" key="2">
    <citation type="journal article" date="2013" name="Genome Announc.">
        <title>Genome Sequences of Three hpAfrica2 Strains of Helicobacter pylori.</title>
        <authorList>
            <person name="Duncan S.S."/>
            <person name="Bertoli M.T."/>
            <person name="Kersulyte D."/>
            <person name="Valk P.L."/>
            <person name="Tamma S."/>
            <person name="Segal I."/>
            <person name="McClain M.S."/>
            <person name="Cover T.L."/>
            <person name="Berg D.E."/>
        </authorList>
    </citation>
    <scope>NUCLEOTIDE SEQUENCE [LARGE SCALE GENOMIC DNA]</scope>
    <source>
        <strain evidence="1 2">SouthAfrica7</strain>
    </source>
</reference>
<accession>E8QSJ7</accession>
<evidence type="ECO:0000313" key="1">
    <source>
        <dbReference type="EMBL" id="ADU84961.1"/>
    </source>
</evidence>